<protein>
    <submittedName>
        <fullName evidence="7">Glycosyl transferase</fullName>
    </submittedName>
</protein>
<evidence type="ECO:0000256" key="2">
    <source>
        <dbReference type="ARBA" id="ARBA00022475"/>
    </source>
</evidence>
<dbReference type="PANTHER" id="PTHR43646">
    <property type="entry name" value="GLYCOSYLTRANSFERASE"/>
    <property type="match status" value="1"/>
</dbReference>
<dbReference type="EMBL" id="JXBL01000001">
    <property type="protein sequence ID" value="KIE44198.1"/>
    <property type="molecule type" value="Genomic_DNA"/>
</dbReference>
<dbReference type="InterPro" id="IPR029044">
    <property type="entry name" value="Nucleotide-diphossugar_trans"/>
</dbReference>
<dbReference type="Pfam" id="PF00535">
    <property type="entry name" value="Glycos_transf_2"/>
    <property type="match status" value="1"/>
</dbReference>
<evidence type="ECO:0000256" key="3">
    <source>
        <dbReference type="ARBA" id="ARBA00022676"/>
    </source>
</evidence>
<keyword evidence="3" id="KW-0328">Glycosyltransferase</keyword>
<dbReference type="PANTHER" id="PTHR43646:SF2">
    <property type="entry name" value="GLYCOSYLTRANSFERASE 2-LIKE DOMAIN-CONTAINING PROTEIN"/>
    <property type="match status" value="1"/>
</dbReference>
<evidence type="ECO:0000313" key="7">
    <source>
        <dbReference type="EMBL" id="KIE44198.1"/>
    </source>
</evidence>
<organism evidence="7 8">
    <name type="scientific">Geobacter soli</name>
    <dbReference type="NCBI Taxonomy" id="1510391"/>
    <lineage>
        <taxon>Bacteria</taxon>
        <taxon>Pseudomonadati</taxon>
        <taxon>Thermodesulfobacteriota</taxon>
        <taxon>Desulfuromonadia</taxon>
        <taxon>Geobacterales</taxon>
        <taxon>Geobacteraceae</taxon>
        <taxon>Geobacter</taxon>
    </lineage>
</organism>
<dbReference type="CDD" id="cd02522">
    <property type="entry name" value="GT_2_like_a"/>
    <property type="match status" value="1"/>
</dbReference>
<keyword evidence="2" id="KW-1003">Cell membrane</keyword>
<comment type="subcellular location">
    <subcellularLocation>
        <location evidence="1">Cell membrane</location>
    </subcellularLocation>
</comment>
<dbReference type="AlphaFoldDB" id="A0A0C1TXV8"/>
<evidence type="ECO:0000256" key="5">
    <source>
        <dbReference type="ARBA" id="ARBA00023136"/>
    </source>
</evidence>
<keyword evidence="8" id="KW-1185">Reference proteome</keyword>
<name>A0A0C1TXV8_9BACT</name>
<evidence type="ECO:0000256" key="4">
    <source>
        <dbReference type="ARBA" id="ARBA00022679"/>
    </source>
</evidence>
<reference evidence="7 8" key="1">
    <citation type="submission" date="2015-01" db="EMBL/GenBank/DDBJ databases">
        <title>Genome sequence of the anaerobic bacterium Geobacter soli GSS01, a dissimilatory Fe(III) reducer from soil.</title>
        <authorList>
            <person name="Yang G."/>
            <person name="Zhou S."/>
        </authorList>
    </citation>
    <scope>NUCLEOTIDE SEQUENCE [LARGE SCALE GENOMIC DNA]</scope>
    <source>
        <strain evidence="7 8">GSS01</strain>
    </source>
</reference>
<feature type="domain" description="Glycosyltransferase 2-like" evidence="6">
    <location>
        <begin position="11"/>
        <end position="114"/>
    </location>
</feature>
<dbReference type="SUPFAM" id="SSF53448">
    <property type="entry name" value="Nucleotide-diphospho-sugar transferases"/>
    <property type="match status" value="1"/>
</dbReference>
<dbReference type="GO" id="GO:0005886">
    <property type="term" value="C:plasma membrane"/>
    <property type="evidence" value="ECO:0007669"/>
    <property type="project" value="UniProtKB-SubCell"/>
</dbReference>
<evidence type="ECO:0000313" key="8">
    <source>
        <dbReference type="Proteomes" id="UP000031433"/>
    </source>
</evidence>
<accession>A0A0C1TXV8</accession>
<keyword evidence="5" id="KW-0472">Membrane</keyword>
<dbReference type="InterPro" id="IPR001173">
    <property type="entry name" value="Glyco_trans_2-like"/>
</dbReference>
<keyword evidence="4 7" id="KW-0808">Transferase</keyword>
<dbReference type="GO" id="GO:0016757">
    <property type="term" value="F:glycosyltransferase activity"/>
    <property type="evidence" value="ECO:0007669"/>
    <property type="project" value="UniProtKB-KW"/>
</dbReference>
<evidence type="ECO:0000256" key="1">
    <source>
        <dbReference type="ARBA" id="ARBA00004236"/>
    </source>
</evidence>
<sequence length="361" mass="39712">MAFSNPEPELSVIVPTLNEAGTVGTLLAALAAQRDVALELLLCDGGSADGTVALVRGRAGDFPFPVTVTETAPGRGRQMNAGAAAARGATLLFLHADSILSDPLALRQGLDHLAAATRGDGRMAGHFRLRFAGDGPSPLAYRFYERKARLHRPGCTHGDQGLLIPREFFAQVGPFDEDLPIMEDVRLAERIAAAGTWVLLPAEIVTSARRFETEGLRERQTLNAILMNFAAIGWQEGVEELVAGYRSQDRSGRLRLGPHLARIAGLTMALTRRERLRLWYRTGGYVRGNAWQIPFFLDVRNALRRGGDNDATPLLSLHDRWFDLLTDNPAGRAAAALMVFLWFRLTLRREMRDCPGIRRIP</sequence>
<dbReference type="NCBIfam" id="TIGR04283">
    <property type="entry name" value="glyco_like_mftF"/>
    <property type="match status" value="1"/>
</dbReference>
<gene>
    <name evidence="7" type="ORF">SE37_10420</name>
</gene>
<dbReference type="Gene3D" id="3.90.550.10">
    <property type="entry name" value="Spore Coat Polysaccharide Biosynthesis Protein SpsA, Chain A"/>
    <property type="match status" value="1"/>
</dbReference>
<dbReference type="InterPro" id="IPR026461">
    <property type="entry name" value="Trfase_2_rSAM/seldom_assoc"/>
</dbReference>
<dbReference type="Proteomes" id="UP000031433">
    <property type="component" value="Unassembled WGS sequence"/>
</dbReference>
<proteinExistence type="predicted"/>
<evidence type="ECO:0000259" key="6">
    <source>
        <dbReference type="Pfam" id="PF00535"/>
    </source>
</evidence>
<comment type="caution">
    <text evidence="7">The sequence shown here is derived from an EMBL/GenBank/DDBJ whole genome shotgun (WGS) entry which is preliminary data.</text>
</comment>